<dbReference type="GO" id="GO:0015823">
    <property type="term" value="P:phenylalanine transport"/>
    <property type="evidence" value="ECO:0007669"/>
    <property type="project" value="TreeGrafter"/>
</dbReference>
<proteinExistence type="predicted"/>
<reference evidence="1" key="1">
    <citation type="submission" date="2025-08" db="UniProtKB">
        <authorList>
            <consortium name="Ensembl"/>
        </authorList>
    </citation>
    <scope>IDENTIFICATION</scope>
</reference>
<dbReference type="GO" id="GO:0015190">
    <property type="term" value="F:L-leucine transmembrane transporter activity"/>
    <property type="evidence" value="ECO:0007669"/>
    <property type="project" value="TreeGrafter"/>
</dbReference>
<protein>
    <submittedName>
        <fullName evidence="1">Uncharacterized protein</fullName>
    </submittedName>
</protein>
<dbReference type="GO" id="GO:0016323">
    <property type="term" value="C:basolateral plasma membrane"/>
    <property type="evidence" value="ECO:0007669"/>
    <property type="project" value="TreeGrafter"/>
</dbReference>
<dbReference type="GO" id="GO:0015180">
    <property type="term" value="F:L-alanine transmembrane transporter activity"/>
    <property type="evidence" value="ECO:0007669"/>
    <property type="project" value="TreeGrafter"/>
</dbReference>
<accession>A0A8C2G651</accession>
<evidence type="ECO:0000313" key="1">
    <source>
        <dbReference type="Ensembl" id="ENSCCRP00020066684.1"/>
    </source>
</evidence>
<evidence type="ECO:0000313" key="2">
    <source>
        <dbReference type="Proteomes" id="UP000694701"/>
    </source>
</evidence>
<dbReference type="Ensembl" id="ENSCCRT00020073351.1">
    <property type="protein sequence ID" value="ENSCCRP00020066684.1"/>
    <property type="gene ID" value="ENSCCRG00020031312.1"/>
</dbReference>
<dbReference type="InterPro" id="IPR013780">
    <property type="entry name" value="Glyco_hydro_b"/>
</dbReference>
<dbReference type="Proteomes" id="UP000694701">
    <property type="component" value="Unplaced"/>
</dbReference>
<dbReference type="AlphaFoldDB" id="A0A8C2G651"/>
<dbReference type="GO" id="GO:1903801">
    <property type="term" value="P:L-leucine import across plasma membrane"/>
    <property type="evidence" value="ECO:0007669"/>
    <property type="project" value="TreeGrafter"/>
</dbReference>
<sequence>MLLFTLPGTPVFSAGDEVGLKAGKLEAMWDLETLFISFVLLTPTVQGEHTAVHDFFKALSDLKGKERSLLHGEYTSLHSSPTSLAFLRLWDQSERFLVALNWGKDSVTMTLTNSDLPAVARVRASTDTENLAVDSKVSVEKLELGPKQAVLLSYAFPG</sequence>
<dbReference type="SUPFAM" id="SSF51011">
    <property type="entry name" value="Glycosyl hydrolase domain"/>
    <property type="match status" value="1"/>
</dbReference>
<name>A0A8C2G651_CYPCA</name>
<dbReference type="Gene3D" id="3.20.20.80">
    <property type="entry name" value="Glycosidases"/>
    <property type="match status" value="1"/>
</dbReference>
<dbReference type="InterPro" id="IPR042280">
    <property type="entry name" value="SLC3A2"/>
</dbReference>
<dbReference type="PANTHER" id="PTHR46673">
    <property type="entry name" value="4F2 CELL-SURFACE ANTIGEN HEAVY CHAIN"/>
    <property type="match status" value="1"/>
</dbReference>
<dbReference type="PANTHER" id="PTHR46673:SF3">
    <property type="entry name" value="SOLUTE CARRIER FAMILY 3 (AMINO ACID TRANSPORTER HEAVY CHAIN), MEMBER 2A-RELATED"/>
    <property type="match status" value="1"/>
</dbReference>
<dbReference type="Gene3D" id="2.60.40.1180">
    <property type="entry name" value="Golgi alpha-mannosidase II"/>
    <property type="match status" value="1"/>
</dbReference>
<dbReference type="GO" id="GO:0016324">
    <property type="term" value="C:apical plasma membrane"/>
    <property type="evidence" value="ECO:0007669"/>
    <property type="project" value="TreeGrafter"/>
</dbReference>
<dbReference type="GO" id="GO:1904273">
    <property type="term" value="P:L-alanine import across plasma membrane"/>
    <property type="evidence" value="ECO:0007669"/>
    <property type="project" value="TreeGrafter"/>
</dbReference>
<dbReference type="GO" id="GO:0015173">
    <property type="term" value="F:aromatic amino acid transmembrane transporter activity"/>
    <property type="evidence" value="ECO:0007669"/>
    <property type="project" value="TreeGrafter"/>
</dbReference>
<organism evidence="1 2">
    <name type="scientific">Cyprinus carpio</name>
    <name type="common">Common carp</name>
    <dbReference type="NCBI Taxonomy" id="7962"/>
    <lineage>
        <taxon>Eukaryota</taxon>
        <taxon>Metazoa</taxon>
        <taxon>Chordata</taxon>
        <taxon>Craniata</taxon>
        <taxon>Vertebrata</taxon>
        <taxon>Euteleostomi</taxon>
        <taxon>Actinopterygii</taxon>
        <taxon>Neopterygii</taxon>
        <taxon>Teleostei</taxon>
        <taxon>Ostariophysi</taxon>
        <taxon>Cypriniformes</taxon>
        <taxon>Cyprinidae</taxon>
        <taxon>Cyprininae</taxon>
        <taxon>Cyprinus</taxon>
    </lineage>
</organism>